<dbReference type="InterPro" id="IPR015424">
    <property type="entry name" value="PyrdxlP-dep_Trfase"/>
</dbReference>
<evidence type="ECO:0000256" key="8">
    <source>
        <dbReference type="SAM" id="MobiDB-lite"/>
    </source>
</evidence>
<name>A0A125NTY6_HYPSL</name>
<accession>A0A125NTY6</accession>
<feature type="region of interest" description="Disordered" evidence="8">
    <location>
        <begin position="1"/>
        <end position="28"/>
    </location>
</feature>
<keyword evidence="4 9" id="KW-0456">Lyase</keyword>
<organism evidence="9 10">
    <name type="scientific">Hyphomicrobium sulfonivorans</name>
    <dbReference type="NCBI Taxonomy" id="121290"/>
    <lineage>
        <taxon>Bacteria</taxon>
        <taxon>Pseudomonadati</taxon>
        <taxon>Pseudomonadota</taxon>
        <taxon>Alphaproteobacteria</taxon>
        <taxon>Hyphomicrobiales</taxon>
        <taxon>Hyphomicrobiaceae</taxon>
        <taxon>Hyphomicrobium</taxon>
    </lineage>
</organism>
<dbReference type="GO" id="GO:0030170">
    <property type="term" value="F:pyridoxal phosphate binding"/>
    <property type="evidence" value="ECO:0007669"/>
    <property type="project" value="InterPro"/>
</dbReference>
<protein>
    <submittedName>
        <fullName evidence="9">Cystathionine beta-lyase</fullName>
        <ecNumber evidence="9">4.4.1.8</ecNumber>
    </submittedName>
</protein>
<dbReference type="Gene3D" id="3.90.1150.10">
    <property type="entry name" value="Aspartate Aminotransferase, domain 1"/>
    <property type="match status" value="1"/>
</dbReference>
<evidence type="ECO:0000256" key="5">
    <source>
        <dbReference type="ARBA" id="ARBA00047517"/>
    </source>
</evidence>
<evidence type="ECO:0000256" key="3">
    <source>
        <dbReference type="ARBA" id="ARBA00022898"/>
    </source>
</evidence>
<sequence>MRQMSSDKNSSRPHAPATRAVHSGRAPHDNFGFVNPPVYRGSTVLFPTVEKLWNRDQAYTYGRTCTPTVKSLQDAIADIEGGATTELTASGYQAVSTAILAFVKAGDHILMVDNVYQPTRKFCDYLLARLGVETTYYDPLIGAGIADLIRPNTRLIFTESPGSQTFEVQDIPAIARVARERDLWLLMDNTWASPLYFRPFEHGVDVSIQAATKYIVGHADAMLGAITCNERAAKYIAMAKDQLGVCPGSEETFLGMRGLRTLPTRLAQHHRAGLEIARWLEGRPEVARVLHPALESHPQHELWKRDFLGASGLFGVVLKPVSDKAVAAMLDGLELFGMGFSWGGYESLVIPFDARSYRTATDWQPEGPTLRLHIGLEDVNDLRADLEAGFERLNAAAD</sequence>
<dbReference type="InterPro" id="IPR015421">
    <property type="entry name" value="PyrdxlP-dep_Trfase_major"/>
</dbReference>
<reference evidence="9 10" key="1">
    <citation type="submission" date="2015-10" db="EMBL/GenBank/DDBJ databases">
        <title>Transcriptomic analysis of a linuron degrading triple-species bacterial consortium.</title>
        <authorList>
            <person name="Albers P."/>
        </authorList>
    </citation>
    <scope>NUCLEOTIDE SEQUENCE [LARGE SCALE GENOMIC DNA]</scope>
    <source>
        <strain evidence="9 10">WDL6</strain>
    </source>
</reference>
<keyword evidence="10" id="KW-1185">Reference proteome</keyword>
<dbReference type="PANTHER" id="PTHR43500">
    <property type="entry name" value="CYSTATHIONINE BETA-LYASE-RELATED"/>
    <property type="match status" value="1"/>
</dbReference>
<dbReference type="GO" id="GO:0019346">
    <property type="term" value="P:transsulfuration"/>
    <property type="evidence" value="ECO:0007669"/>
    <property type="project" value="InterPro"/>
</dbReference>
<evidence type="ECO:0000256" key="6">
    <source>
        <dbReference type="PIRSR" id="PIRSR001434-2"/>
    </source>
</evidence>
<comment type="catalytic activity">
    <reaction evidence="5">
        <text>L,L-cystathionine + H2O = L-homocysteine + pyruvate + NH4(+)</text>
        <dbReference type="Rhea" id="RHEA:13965"/>
        <dbReference type="ChEBI" id="CHEBI:15361"/>
        <dbReference type="ChEBI" id="CHEBI:15377"/>
        <dbReference type="ChEBI" id="CHEBI:28938"/>
        <dbReference type="ChEBI" id="CHEBI:58161"/>
        <dbReference type="ChEBI" id="CHEBI:58199"/>
    </reaction>
</comment>
<proteinExistence type="inferred from homology"/>
<gene>
    <name evidence="9" type="ORF">APY04_3066</name>
</gene>
<comment type="caution">
    <text evidence="9">The sequence shown here is derived from an EMBL/GenBank/DDBJ whole genome shotgun (WGS) entry which is preliminary data.</text>
</comment>
<dbReference type="EC" id="4.4.1.8" evidence="9"/>
<dbReference type="FunFam" id="3.40.640.10:FF:000046">
    <property type="entry name" value="Cystathionine gamma-lyase"/>
    <property type="match status" value="1"/>
</dbReference>
<dbReference type="PATRIC" id="fig|121290.4.peg.2134"/>
<dbReference type="InterPro" id="IPR000277">
    <property type="entry name" value="Cys/Met-Metab_PyrdxlP-dep_enz"/>
</dbReference>
<feature type="modified residue" description="N6-(pyridoxal phosphate)lysine" evidence="6">
    <location>
        <position position="213"/>
    </location>
</feature>
<dbReference type="GO" id="GO:0019450">
    <property type="term" value="P:L-cysteine catabolic process to pyruvate"/>
    <property type="evidence" value="ECO:0007669"/>
    <property type="project" value="TreeGrafter"/>
</dbReference>
<evidence type="ECO:0000256" key="4">
    <source>
        <dbReference type="ARBA" id="ARBA00023239"/>
    </source>
</evidence>
<evidence type="ECO:0000256" key="7">
    <source>
        <dbReference type="RuleBase" id="RU362118"/>
    </source>
</evidence>
<dbReference type="InterPro" id="IPR015422">
    <property type="entry name" value="PyrdxlP-dep_Trfase_small"/>
</dbReference>
<dbReference type="Gene3D" id="3.40.640.10">
    <property type="entry name" value="Type I PLP-dependent aspartate aminotransferase-like (Major domain)"/>
    <property type="match status" value="1"/>
</dbReference>
<evidence type="ECO:0000313" key="9">
    <source>
        <dbReference type="EMBL" id="KWT64978.1"/>
    </source>
</evidence>
<dbReference type="CDD" id="cd00614">
    <property type="entry name" value="CGS_like"/>
    <property type="match status" value="1"/>
</dbReference>
<dbReference type="GO" id="GO:0047804">
    <property type="term" value="F:cysteine-S-conjugate beta-lyase activity"/>
    <property type="evidence" value="ECO:0007669"/>
    <property type="project" value="InterPro"/>
</dbReference>
<comment type="cofactor">
    <cofactor evidence="1 7">
        <name>pyridoxal 5'-phosphate</name>
        <dbReference type="ChEBI" id="CHEBI:597326"/>
    </cofactor>
</comment>
<comment type="similarity">
    <text evidence="2 7">Belongs to the trans-sulfuration enzymes family.</text>
</comment>
<keyword evidence="3 6" id="KW-0663">Pyridoxal phosphate</keyword>
<dbReference type="PANTHER" id="PTHR43500:SF1">
    <property type="entry name" value="CYSTATHIONINE BETA-LYASE-RELATED"/>
    <property type="match status" value="1"/>
</dbReference>
<evidence type="ECO:0000313" key="10">
    <source>
        <dbReference type="Proteomes" id="UP000059074"/>
    </source>
</evidence>
<evidence type="ECO:0000256" key="2">
    <source>
        <dbReference type="ARBA" id="ARBA00009077"/>
    </source>
</evidence>
<dbReference type="Pfam" id="PF01053">
    <property type="entry name" value="Cys_Met_Meta_PP"/>
    <property type="match status" value="1"/>
</dbReference>
<evidence type="ECO:0000256" key="1">
    <source>
        <dbReference type="ARBA" id="ARBA00001933"/>
    </source>
</evidence>
<dbReference type="SUPFAM" id="SSF53383">
    <property type="entry name" value="PLP-dependent transferases"/>
    <property type="match status" value="1"/>
</dbReference>
<dbReference type="PIRSF" id="PIRSF001434">
    <property type="entry name" value="CGS"/>
    <property type="match status" value="1"/>
</dbReference>
<dbReference type="AlphaFoldDB" id="A0A125NTY6"/>
<dbReference type="Proteomes" id="UP000059074">
    <property type="component" value="Unassembled WGS sequence"/>
</dbReference>
<dbReference type="EMBL" id="LMTR01000083">
    <property type="protein sequence ID" value="KWT64978.1"/>
    <property type="molecule type" value="Genomic_DNA"/>
</dbReference>
<dbReference type="STRING" id="121290.APY04_3066"/>
<dbReference type="InterPro" id="IPR006233">
    <property type="entry name" value="Cys_b_lyase_bac"/>
</dbReference>
<dbReference type="NCBIfam" id="TIGR01324">
    <property type="entry name" value="cysta_beta_ly_B"/>
    <property type="match status" value="1"/>
</dbReference>